<gene>
    <name evidence="1" type="ORF">GCM10010862_23730</name>
</gene>
<keyword evidence="2" id="KW-1185">Reference proteome</keyword>
<protein>
    <submittedName>
        <fullName evidence="1">Uncharacterized protein</fullName>
    </submittedName>
</protein>
<accession>A0ABQ5W5H6</accession>
<comment type="caution">
    <text evidence="1">The sequence shown here is derived from an EMBL/GenBank/DDBJ whole genome shotgun (WGS) entry which is preliminary data.</text>
</comment>
<organism evidence="1 2">
    <name type="scientific">Devosia nitrariae</name>
    <dbReference type="NCBI Taxonomy" id="2071872"/>
    <lineage>
        <taxon>Bacteria</taxon>
        <taxon>Pseudomonadati</taxon>
        <taxon>Pseudomonadota</taxon>
        <taxon>Alphaproteobacteria</taxon>
        <taxon>Hyphomicrobiales</taxon>
        <taxon>Devosiaceae</taxon>
        <taxon>Devosia</taxon>
    </lineage>
</organism>
<proteinExistence type="predicted"/>
<evidence type="ECO:0000313" key="2">
    <source>
        <dbReference type="Proteomes" id="UP001156691"/>
    </source>
</evidence>
<dbReference type="RefSeq" id="WP_284340549.1">
    <property type="nucleotide sequence ID" value="NZ_BSNS01000011.1"/>
</dbReference>
<evidence type="ECO:0000313" key="1">
    <source>
        <dbReference type="EMBL" id="GLQ55114.1"/>
    </source>
</evidence>
<sequence length="58" mass="6239">MLFPSRTTASTPRLPRYIGEHVPGARVQVFADGGHIGIGHDAESSALIDGFLREIGYT</sequence>
<reference evidence="2" key="1">
    <citation type="journal article" date="2019" name="Int. J. Syst. Evol. Microbiol.">
        <title>The Global Catalogue of Microorganisms (GCM) 10K type strain sequencing project: providing services to taxonomists for standard genome sequencing and annotation.</title>
        <authorList>
            <consortium name="The Broad Institute Genomics Platform"/>
            <consortium name="The Broad Institute Genome Sequencing Center for Infectious Disease"/>
            <person name="Wu L."/>
            <person name="Ma J."/>
        </authorList>
    </citation>
    <scope>NUCLEOTIDE SEQUENCE [LARGE SCALE GENOMIC DNA]</scope>
    <source>
        <strain evidence="2">NBRC 112416</strain>
    </source>
</reference>
<dbReference type="Proteomes" id="UP001156691">
    <property type="component" value="Unassembled WGS sequence"/>
</dbReference>
<name>A0ABQ5W5H6_9HYPH</name>
<dbReference type="EMBL" id="BSNS01000011">
    <property type="protein sequence ID" value="GLQ55114.1"/>
    <property type="molecule type" value="Genomic_DNA"/>
</dbReference>